<dbReference type="InterPro" id="IPR050559">
    <property type="entry name" value="P-Pant_transferase_sf"/>
</dbReference>
<dbReference type="RefSeq" id="WP_237403838.1">
    <property type="nucleotide sequence ID" value="NZ_BAAATO010000005.1"/>
</dbReference>
<evidence type="ECO:0000256" key="2">
    <source>
        <dbReference type="ARBA" id="ARBA00022679"/>
    </source>
</evidence>
<keyword evidence="5" id="KW-1185">Reference proteome</keyword>
<dbReference type="InterPro" id="IPR037143">
    <property type="entry name" value="4-PPantetheinyl_Trfase_dom_sf"/>
</dbReference>
<comment type="similarity">
    <text evidence="1">Belongs to the P-Pant transferase superfamily. Gsp/Sfp/HetI/AcpT family.</text>
</comment>
<proteinExistence type="inferred from homology"/>
<dbReference type="Proteomes" id="UP000608522">
    <property type="component" value="Unassembled WGS sequence"/>
</dbReference>
<name>A0ABQ3TAP3_9ACTN</name>
<gene>
    <name evidence="4" type="ORF">Sspor_27230</name>
</gene>
<dbReference type="PANTHER" id="PTHR12215:SF10">
    <property type="entry name" value="L-AMINOADIPATE-SEMIALDEHYDE DEHYDROGENASE-PHOSPHOPANTETHEINYL TRANSFERASE"/>
    <property type="match status" value="1"/>
</dbReference>
<protein>
    <recommendedName>
        <fullName evidence="3">4'-phosphopantetheinyl transferase domain-containing protein</fullName>
    </recommendedName>
</protein>
<dbReference type="EMBL" id="BNED01000005">
    <property type="protein sequence ID" value="GHI77162.1"/>
    <property type="molecule type" value="Genomic_DNA"/>
</dbReference>
<comment type="caution">
    <text evidence="4">The sequence shown here is derived from an EMBL/GenBank/DDBJ whole genome shotgun (WGS) entry which is preliminary data.</text>
</comment>
<dbReference type="Gene3D" id="3.90.470.20">
    <property type="entry name" value="4'-phosphopantetheinyl transferase domain"/>
    <property type="match status" value="2"/>
</dbReference>
<keyword evidence="2" id="KW-0808">Transferase</keyword>
<sequence length="275" mass="30126">MTDEHPGTPVEVPGPDAPWDRAVFHMARCGTTVAHARWADWLPPDFDAPRLRAHLGSHDWRRHGAMTNPAARARFVATRLLIRYAAAAVLRVTPDEVDLAYRPGGRPYLRGCDQVEVALTHSGDVAAVALSRCGRIGVDVEPLARQMSYEGLRRLLCTPAERDTIGALPEADRSPALLRLWTLKEAYTKAMGQGMRMGFTGFGFDQHSGDLVSQDGTPLSPGEWSFDAYEIQGSHLLSVARHTVGWETSPDTAAESMLDSGFLDEVTRALQAVIE</sequence>
<reference evidence="5" key="1">
    <citation type="submission" date="2023-07" db="EMBL/GenBank/DDBJ databases">
        <title>Whole genome shotgun sequence of Streptomyces spororaveus NBRC 15456.</title>
        <authorList>
            <person name="Komaki H."/>
            <person name="Tamura T."/>
        </authorList>
    </citation>
    <scope>NUCLEOTIDE SEQUENCE [LARGE SCALE GENOMIC DNA]</scope>
    <source>
        <strain evidence="5">NBRC 15456</strain>
    </source>
</reference>
<feature type="domain" description="4'-phosphopantetheinyl transferase" evidence="3">
    <location>
        <begin position="135"/>
        <end position="226"/>
    </location>
</feature>
<evidence type="ECO:0000313" key="4">
    <source>
        <dbReference type="EMBL" id="GHI77162.1"/>
    </source>
</evidence>
<dbReference type="PANTHER" id="PTHR12215">
    <property type="entry name" value="PHOSPHOPANTETHEINE TRANSFERASE"/>
    <property type="match status" value="1"/>
</dbReference>
<evidence type="ECO:0000313" key="5">
    <source>
        <dbReference type="Proteomes" id="UP000608522"/>
    </source>
</evidence>
<organism evidence="4 5">
    <name type="scientific">Streptomyces spororaveus</name>
    <dbReference type="NCBI Taxonomy" id="284039"/>
    <lineage>
        <taxon>Bacteria</taxon>
        <taxon>Bacillati</taxon>
        <taxon>Actinomycetota</taxon>
        <taxon>Actinomycetes</taxon>
        <taxon>Kitasatosporales</taxon>
        <taxon>Streptomycetaceae</taxon>
        <taxon>Streptomyces</taxon>
    </lineage>
</organism>
<dbReference type="SUPFAM" id="SSF56214">
    <property type="entry name" value="4'-phosphopantetheinyl transferase"/>
    <property type="match status" value="2"/>
</dbReference>
<dbReference type="Pfam" id="PF01648">
    <property type="entry name" value="ACPS"/>
    <property type="match status" value="1"/>
</dbReference>
<accession>A0ABQ3TAP3</accession>
<evidence type="ECO:0000256" key="1">
    <source>
        <dbReference type="ARBA" id="ARBA00010990"/>
    </source>
</evidence>
<dbReference type="InterPro" id="IPR008278">
    <property type="entry name" value="4-PPantetheinyl_Trfase_dom"/>
</dbReference>
<evidence type="ECO:0000259" key="3">
    <source>
        <dbReference type="Pfam" id="PF01648"/>
    </source>
</evidence>